<protein>
    <submittedName>
        <fullName evidence="2">Uncharacterized protein</fullName>
    </submittedName>
</protein>
<dbReference type="AlphaFoldDB" id="A0A2P6SIJ3"/>
<feature type="compositionally biased region" description="Basic and acidic residues" evidence="1">
    <location>
        <begin position="42"/>
        <end position="56"/>
    </location>
</feature>
<evidence type="ECO:0000313" key="3">
    <source>
        <dbReference type="Proteomes" id="UP000238479"/>
    </source>
</evidence>
<dbReference type="Gramene" id="PRQ58489">
    <property type="protein sequence ID" value="PRQ58489"/>
    <property type="gene ID" value="RchiOBHm_Chr1g0359871"/>
</dbReference>
<gene>
    <name evidence="2" type="ORF">RchiOBHm_Chr1g0359871</name>
</gene>
<name>A0A2P6SIJ3_ROSCH</name>
<organism evidence="2 3">
    <name type="scientific">Rosa chinensis</name>
    <name type="common">China rose</name>
    <dbReference type="NCBI Taxonomy" id="74649"/>
    <lineage>
        <taxon>Eukaryota</taxon>
        <taxon>Viridiplantae</taxon>
        <taxon>Streptophyta</taxon>
        <taxon>Embryophyta</taxon>
        <taxon>Tracheophyta</taxon>
        <taxon>Spermatophyta</taxon>
        <taxon>Magnoliopsida</taxon>
        <taxon>eudicotyledons</taxon>
        <taxon>Gunneridae</taxon>
        <taxon>Pentapetalae</taxon>
        <taxon>rosids</taxon>
        <taxon>fabids</taxon>
        <taxon>Rosales</taxon>
        <taxon>Rosaceae</taxon>
        <taxon>Rosoideae</taxon>
        <taxon>Rosoideae incertae sedis</taxon>
        <taxon>Rosa</taxon>
    </lineage>
</organism>
<feature type="region of interest" description="Disordered" evidence="1">
    <location>
        <begin position="41"/>
        <end position="60"/>
    </location>
</feature>
<comment type="caution">
    <text evidence="2">The sequence shown here is derived from an EMBL/GenBank/DDBJ whole genome shotgun (WGS) entry which is preliminary data.</text>
</comment>
<keyword evidence="3" id="KW-1185">Reference proteome</keyword>
<proteinExistence type="predicted"/>
<accession>A0A2P6SIJ3</accession>
<sequence length="103" mass="12064">MATTEPIGFGSVPQRFQKILPSNPNRFHKMISVTVPCNFNRIRTDPRPSPNHHQETKEEEETIIFQPVVSPEVAEWRRTGQRRKTGRPWIFQASIRRNKLDLT</sequence>
<evidence type="ECO:0000256" key="1">
    <source>
        <dbReference type="SAM" id="MobiDB-lite"/>
    </source>
</evidence>
<reference evidence="2 3" key="1">
    <citation type="journal article" date="2018" name="Nat. Genet.">
        <title>The Rosa genome provides new insights in the design of modern roses.</title>
        <authorList>
            <person name="Bendahmane M."/>
        </authorList>
    </citation>
    <scope>NUCLEOTIDE SEQUENCE [LARGE SCALE GENOMIC DNA]</scope>
    <source>
        <strain evidence="3">cv. Old Blush</strain>
    </source>
</reference>
<dbReference type="Proteomes" id="UP000238479">
    <property type="component" value="Chromosome 1"/>
</dbReference>
<evidence type="ECO:0000313" key="2">
    <source>
        <dbReference type="EMBL" id="PRQ58489.1"/>
    </source>
</evidence>
<dbReference type="EMBL" id="PDCK01000039">
    <property type="protein sequence ID" value="PRQ58489.1"/>
    <property type="molecule type" value="Genomic_DNA"/>
</dbReference>